<keyword evidence="4 11" id="KW-0560">Oxidoreductase</keyword>
<accession>A0A5Q2N1H1</accession>
<dbReference type="Proteomes" id="UP000366051">
    <property type="component" value="Chromosome"/>
</dbReference>
<dbReference type="Pfam" id="PF01070">
    <property type="entry name" value="FMN_dh"/>
    <property type="match status" value="2"/>
</dbReference>
<dbReference type="InterPro" id="IPR012133">
    <property type="entry name" value="Alpha-hydoxy_acid_DH_FMN"/>
</dbReference>
<dbReference type="Gene3D" id="3.20.20.70">
    <property type="entry name" value="Aldolase class I"/>
    <property type="match status" value="1"/>
</dbReference>
<protein>
    <recommendedName>
        <fullName evidence="6">L-lactate oxidase</fullName>
    </recommendedName>
</protein>
<comment type="cofactor">
    <cofactor evidence="1">
        <name>FMN</name>
        <dbReference type="ChEBI" id="CHEBI:58210"/>
    </cofactor>
</comment>
<organism evidence="11 12">
    <name type="scientific">Heliorestis convoluta</name>
    <dbReference type="NCBI Taxonomy" id="356322"/>
    <lineage>
        <taxon>Bacteria</taxon>
        <taxon>Bacillati</taxon>
        <taxon>Bacillota</taxon>
        <taxon>Clostridia</taxon>
        <taxon>Eubacteriales</taxon>
        <taxon>Heliobacteriaceae</taxon>
        <taxon>Heliorestis</taxon>
    </lineage>
</organism>
<evidence type="ECO:0000259" key="10">
    <source>
        <dbReference type="PROSITE" id="PS51349"/>
    </source>
</evidence>
<evidence type="ECO:0000256" key="7">
    <source>
        <dbReference type="ARBA" id="ARBA00048754"/>
    </source>
</evidence>
<dbReference type="KEGG" id="hcv:FTV88_0031"/>
<dbReference type="OrthoDB" id="9770452at2"/>
<gene>
    <name evidence="11" type="ORF">FTV88_0031</name>
</gene>
<dbReference type="InterPro" id="IPR013785">
    <property type="entry name" value="Aldolase_TIM"/>
</dbReference>
<reference evidence="12" key="1">
    <citation type="submission" date="2019-11" db="EMBL/GenBank/DDBJ databases">
        <title>Genome sequence of Heliorestis convoluta strain HH, an alkaliphilic and minimalistic phototrophic bacterium from a soda lake in Egypt.</title>
        <authorList>
            <person name="Dewey E.D."/>
            <person name="Stokes L.M."/>
            <person name="Burchell B.M."/>
            <person name="Shaffer K.N."/>
            <person name="Huntington A.M."/>
            <person name="Baker J.M."/>
            <person name="Nadendla S."/>
            <person name="Giglio M.G."/>
            <person name="Touchman J.W."/>
            <person name="Blankenship R.E."/>
            <person name="Madigan M.T."/>
            <person name="Sattley W.M."/>
        </authorList>
    </citation>
    <scope>NUCLEOTIDE SEQUENCE [LARGE SCALE GENOMIC DNA]</scope>
    <source>
        <strain evidence="12">HH</strain>
    </source>
</reference>
<sequence length="336" mass="34964">MDVKTIRESAREKMKGFCRLCNTCDGRACAGEVPGMGGAGTGAAFMENLRALASVKLHMRTLHDAKNPDLTVELFGQTLQAPIMGAPITGASYNGGGAISELEMVTAIVQGSAEAGLIGWGGDGADPTMYHSGLEAIQKTGKGLTCIKPRSQAAIIERIEEAEKAGVTAISVDVDGAGLVTMALKGQPVGPKTKEELAELVKATKLPFIVKGIMTVDEAIMAAEAGAQAIVVSNHGGRILDHTPGAATVLPEIAHELQGKIKIFADGGVRNGTDVLKYLALGADAVLVGRPIMQAAFGGGTEAVKTVMEKYKAELHQAMIVTGCRTIKDITPEILY</sequence>
<dbReference type="GO" id="GO:0016491">
    <property type="term" value="F:oxidoreductase activity"/>
    <property type="evidence" value="ECO:0007669"/>
    <property type="project" value="UniProtKB-KW"/>
</dbReference>
<feature type="binding site" evidence="9">
    <location>
        <position position="233"/>
    </location>
    <ligand>
        <name>FMN</name>
        <dbReference type="ChEBI" id="CHEBI:58210"/>
    </ligand>
</feature>
<dbReference type="RefSeq" id="WP_153723823.1">
    <property type="nucleotide sequence ID" value="NZ_CP045875.1"/>
</dbReference>
<dbReference type="InterPro" id="IPR037396">
    <property type="entry name" value="FMN_HAD"/>
</dbReference>
<evidence type="ECO:0000256" key="4">
    <source>
        <dbReference type="ARBA" id="ARBA00023002"/>
    </source>
</evidence>
<evidence type="ECO:0000256" key="6">
    <source>
        <dbReference type="ARBA" id="ARBA00029513"/>
    </source>
</evidence>
<dbReference type="CDD" id="cd02809">
    <property type="entry name" value="alpha_hydroxyacid_oxid_FMN"/>
    <property type="match status" value="1"/>
</dbReference>
<keyword evidence="3 9" id="KW-0288">FMN</keyword>
<dbReference type="PANTHER" id="PTHR10578:SF107">
    <property type="entry name" value="2-HYDROXYACID OXIDASE 1"/>
    <property type="match status" value="1"/>
</dbReference>
<dbReference type="InterPro" id="IPR000262">
    <property type="entry name" value="FMN-dep_DH"/>
</dbReference>
<feature type="binding site" evidence="9">
    <location>
        <begin position="266"/>
        <end position="270"/>
    </location>
    <ligand>
        <name>FMN</name>
        <dbReference type="ChEBI" id="CHEBI:58210"/>
    </ligand>
</feature>
<feature type="binding site" evidence="9">
    <location>
        <begin position="289"/>
        <end position="290"/>
    </location>
    <ligand>
        <name>FMN</name>
        <dbReference type="ChEBI" id="CHEBI:58210"/>
    </ligand>
</feature>
<evidence type="ECO:0000256" key="3">
    <source>
        <dbReference type="ARBA" id="ARBA00022643"/>
    </source>
</evidence>
<evidence type="ECO:0000313" key="11">
    <source>
        <dbReference type="EMBL" id="QGG46210.1"/>
    </source>
</evidence>
<comment type="similarity">
    <text evidence="5">Belongs to the FMN-dependent alpha-hydroxy acid dehydrogenase family.</text>
</comment>
<evidence type="ECO:0000256" key="8">
    <source>
        <dbReference type="PIRSR" id="PIRSR000138-1"/>
    </source>
</evidence>
<keyword evidence="2 9" id="KW-0285">Flavoprotein</keyword>
<evidence type="ECO:0000313" key="12">
    <source>
        <dbReference type="Proteomes" id="UP000366051"/>
    </source>
</evidence>
<feature type="binding site" evidence="9">
    <location>
        <position position="211"/>
    </location>
    <ligand>
        <name>FMN</name>
        <dbReference type="ChEBI" id="CHEBI:58210"/>
    </ligand>
</feature>
<dbReference type="PANTHER" id="PTHR10578">
    <property type="entry name" value="S -2-HYDROXY-ACID OXIDASE-RELATED"/>
    <property type="match status" value="1"/>
</dbReference>
<dbReference type="GO" id="GO:0010181">
    <property type="term" value="F:FMN binding"/>
    <property type="evidence" value="ECO:0007669"/>
    <property type="project" value="InterPro"/>
</dbReference>
<proteinExistence type="inferred from homology"/>
<evidence type="ECO:0000256" key="2">
    <source>
        <dbReference type="ARBA" id="ARBA00022630"/>
    </source>
</evidence>
<dbReference type="EMBL" id="CP045875">
    <property type="protein sequence ID" value="QGG46210.1"/>
    <property type="molecule type" value="Genomic_DNA"/>
</dbReference>
<feature type="binding site" evidence="9">
    <location>
        <position position="238"/>
    </location>
    <ligand>
        <name>glyoxylate</name>
        <dbReference type="ChEBI" id="CHEBI:36655"/>
    </ligand>
</feature>
<evidence type="ECO:0000256" key="1">
    <source>
        <dbReference type="ARBA" id="ARBA00001917"/>
    </source>
</evidence>
<keyword evidence="12" id="KW-1185">Reference proteome</keyword>
<name>A0A5Q2N1H1_9FIRM</name>
<evidence type="ECO:0000256" key="5">
    <source>
        <dbReference type="ARBA" id="ARBA00024042"/>
    </source>
</evidence>
<dbReference type="PROSITE" id="PS51349">
    <property type="entry name" value="FMN_HYDROXY_ACID_DH_2"/>
    <property type="match status" value="1"/>
</dbReference>
<feature type="active site" description="Proton acceptor" evidence="8">
    <location>
        <position position="235"/>
    </location>
</feature>
<dbReference type="SUPFAM" id="SSF51395">
    <property type="entry name" value="FMN-linked oxidoreductases"/>
    <property type="match status" value="1"/>
</dbReference>
<feature type="domain" description="FMN hydroxy acid dehydrogenase" evidence="10">
    <location>
        <begin position="37"/>
        <end position="336"/>
    </location>
</feature>
<evidence type="ECO:0000256" key="9">
    <source>
        <dbReference type="PIRSR" id="PIRSR000138-2"/>
    </source>
</evidence>
<feature type="binding site" evidence="9">
    <location>
        <position position="235"/>
    </location>
    <ligand>
        <name>glyoxylate</name>
        <dbReference type="ChEBI" id="CHEBI:36655"/>
    </ligand>
</feature>
<dbReference type="AlphaFoldDB" id="A0A5Q2N1H1"/>
<dbReference type="PIRSF" id="PIRSF000138">
    <property type="entry name" value="Al-hdrx_acd_dh"/>
    <property type="match status" value="1"/>
</dbReference>
<comment type="catalytic activity">
    <reaction evidence="7">
        <text>(S)-lactate + O2 = pyruvate + H2O2</text>
        <dbReference type="Rhea" id="RHEA:55868"/>
        <dbReference type="ChEBI" id="CHEBI:15361"/>
        <dbReference type="ChEBI" id="CHEBI:15379"/>
        <dbReference type="ChEBI" id="CHEBI:16240"/>
        <dbReference type="ChEBI" id="CHEBI:16651"/>
    </reaction>
    <physiologicalReaction direction="left-to-right" evidence="7">
        <dbReference type="Rhea" id="RHEA:55869"/>
    </physiologicalReaction>
</comment>